<evidence type="ECO:0000313" key="2">
    <source>
        <dbReference type="Proteomes" id="UP000198211"/>
    </source>
</evidence>
<comment type="caution">
    <text evidence="1">The sequence shown here is derived from an EMBL/GenBank/DDBJ whole genome shotgun (WGS) entry which is preliminary data.</text>
</comment>
<dbReference type="OrthoDB" id="121137at2759"/>
<proteinExistence type="predicted"/>
<keyword evidence="2" id="KW-1185">Reference proteome</keyword>
<dbReference type="Proteomes" id="UP000198211">
    <property type="component" value="Unassembled WGS sequence"/>
</dbReference>
<dbReference type="AlphaFoldDB" id="A0A225UIY6"/>
<reference evidence="2" key="1">
    <citation type="submission" date="2017-03" db="EMBL/GenBank/DDBJ databases">
        <title>Phytopthora megakarya and P. palmivora, two closely related causual agents of cacao black pod achieved similar genome size and gene model numbers by different mechanisms.</title>
        <authorList>
            <person name="Ali S."/>
            <person name="Shao J."/>
            <person name="Larry D.J."/>
            <person name="Kronmiller B."/>
            <person name="Shen D."/>
            <person name="Strem M.D."/>
            <person name="Melnick R.L."/>
            <person name="Guiltinan M.J."/>
            <person name="Tyler B.M."/>
            <person name="Meinhardt L.W."/>
            <person name="Bailey B.A."/>
        </authorList>
    </citation>
    <scope>NUCLEOTIDE SEQUENCE [LARGE SCALE GENOMIC DNA]</scope>
    <source>
        <strain evidence="2">zdho120</strain>
    </source>
</reference>
<organism evidence="1 2">
    <name type="scientific">Phytophthora megakarya</name>
    <dbReference type="NCBI Taxonomy" id="4795"/>
    <lineage>
        <taxon>Eukaryota</taxon>
        <taxon>Sar</taxon>
        <taxon>Stramenopiles</taxon>
        <taxon>Oomycota</taxon>
        <taxon>Peronosporomycetes</taxon>
        <taxon>Peronosporales</taxon>
        <taxon>Peronosporaceae</taxon>
        <taxon>Phytophthora</taxon>
    </lineage>
</organism>
<protein>
    <submittedName>
        <fullName evidence="1">Uncharacterized protein</fullName>
    </submittedName>
</protein>
<gene>
    <name evidence="1" type="ORF">PHMEG_00038408</name>
</gene>
<evidence type="ECO:0000313" key="1">
    <source>
        <dbReference type="EMBL" id="OWY92546.1"/>
    </source>
</evidence>
<accession>A0A225UIY6</accession>
<sequence>MYADSEANIAFRNEYLKKKTANRAGTTVDRPEVYLDESFCNVNHVRGQTWLSSDNIRYNKSGKRDRACIIAAGIVASRGRTTYSKVGEGSIKVWNEFKTRKKDEPDDYHGNFNSELIEKWFEELCITLRDNNGGCNIHMDGAVS</sequence>
<name>A0A225UIY6_9STRA</name>
<dbReference type="EMBL" id="NBNE01017832">
    <property type="protein sequence ID" value="OWY92546.1"/>
    <property type="molecule type" value="Genomic_DNA"/>
</dbReference>